<dbReference type="PANTHER" id="PTHR11857">
    <property type="entry name" value="ODORANT BINDING PROTEIN-RELATED"/>
    <property type="match status" value="1"/>
</dbReference>
<gene>
    <name evidence="6" type="ORF">PV327_007004</name>
</gene>
<comment type="similarity">
    <text evidence="2">Belongs to the PBP/GOBP family.</text>
</comment>
<dbReference type="InterPro" id="IPR006170">
    <property type="entry name" value="PBP/GOBP"/>
</dbReference>
<dbReference type="GO" id="GO:0005615">
    <property type="term" value="C:extracellular space"/>
    <property type="evidence" value="ECO:0007669"/>
    <property type="project" value="TreeGrafter"/>
</dbReference>
<dbReference type="Proteomes" id="UP001168972">
    <property type="component" value="Unassembled WGS sequence"/>
</dbReference>
<dbReference type="AlphaFoldDB" id="A0AA39F5I0"/>
<dbReference type="GO" id="GO:0005549">
    <property type="term" value="F:odorant binding"/>
    <property type="evidence" value="ECO:0007669"/>
    <property type="project" value="InterPro"/>
</dbReference>
<dbReference type="SMART" id="SM00708">
    <property type="entry name" value="PhBP"/>
    <property type="match status" value="1"/>
</dbReference>
<accession>A0AA39F5I0</accession>
<dbReference type="FunFam" id="1.10.238.20:FF:000001">
    <property type="entry name" value="General odorant-binding protein lush"/>
    <property type="match status" value="1"/>
</dbReference>
<dbReference type="InterPro" id="IPR036728">
    <property type="entry name" value="PBP_GOBP_sf"/>
</dbReference>
<evidence type="ECO:0000256" key="4">
    <source>
        <dbReference type="ARBA" id="ARBA00022729"/>
    </source>
</evidence>
<reference evidence="6" key="1">
    <citation type="journal article" date="2023" name="bioRxiv">
        <title>Scaffold-level genome assemblies of two parasitoid biocontrol wasps reveal the parthenogenesis mechanism and an associated novel virus.</title>
        <authorList>
            <person name="Inwood S."/>
            <person name="Skelly J."/>
            <person name="Guhlin J."/>
            <person name="Harrop T."/>
            <person name="Goldson S."/>
            <person name="Dearden P."/>
        </authorList>
    </citation>
    <scope>NUCLEOTIDE SEQUENCE</scope>
    <source>
        <strain evidence="6">Lincoln</strain>
        <tissue evidence="6">Whole body</tissue>
    </source>
</reference>
<comment type="subcellular location">
    <subcellularLocation>
        <location evidence="1">Secreted</location>
    </subcellularLocation>
</comment>
<reference evidence="6" key="2">
    <citation type="submission" date="2023-03" db="EMBL/GenBank/DDBJ databases">
        <authorList>
            <person name="Inwood S.N."/>
            <person name="Skelly J.G."/>
            <person name="Guhlin J."/>
            <person name="Harrop T.W.R."/>
            <person name="Goldson S.G."/>
            <person name="Dearden P.K."/>
        </authorList>
    </citation>
    <scope>NUCLEOTIDE SEQUENCE</scope>
    <source>
        <strain evidence="6">Lincoln</strain>
        <tissue evidence="6">Whole body</tissue>
    </source>
</reference>
<protein>
    <submittedName>
        <fullName evidence="6">Uncharacterized protein</fullName>
    </submittedName>
</protein>
<dbReference type="Pfam" id="PF01395">
    <property type="entry name" value="PBP_GOBP"/>
    <property type="match status" value="1"/>
</dbReference>
<dbReference type="GO" id="GO:0007608">
    <property type="term" value="P:sensory perception of smell"/>
    <property type="evidence" value="ECO:0007669"/>
    <property type="project" value="TreeGrafter"/>
</dbReference>
<keyword evidence="3" id="KW-0964">Secreted</keyword>
<evidence type="ECO:0000256" key="5">
    <source>
        <dbReference type="SAM" id="SignalP"/>
    </source>
</evidence>
<comment type="caution">
    <text evidence="6">The sequence shown here is derived from an EMBL/GenBank/DDBJ whole genome shotgun (WGS) entry which is preliminary data.</text>
</comment>
<evidence type="ECO:0000256" key="2">
    <source>
        <dbReference type="ARBA" id="ARBA00008098"/>
    </source>
</evidence>
<proteinExistence type="inferred from homology"/>
<organism evidence="6 7">
    <name type="scientific">Microctonus hyperodae</name>
    <name type="common">Parasitoid wasp</name>
    <dbReference type="NCBI Taxonomy" id="165561"/>
    <lineage>
        <taxon>Eukaryota</taxon>
        <taxon>Metazoa</taxon>
        <taxon>Ecdysozoa</taxon>
        <taxon>Arthropoda</taxon>
        <taxon>Hexapoda</taxon>
        <taxon>Insecta</taxon>
        <taxon>Pterygota</taxon>
        <taxon>Neoptera</taxon>
        <taxon>Endopterygota</taxon>
        <taxon>Hymenoptera</taxon>
        <taxon>Apocrita</taxon>
        <taxon>Ichneumonoidea</taxon>
        <taxon>Braconidae</taxon>
        <taxon>Euphorinae</taxon>
        <taxon>Microctonus</taxon>
    </lineage>
</organism>
<sequence>MKSALNITKFSLIIVMTIAMIGTDADIRRECRKESGVSWKSLKKLKAADFNQNDPKLKCYVKCFMQKNGIFGDKDVDIEKTIKHLPSSIQAASKKTLLRCKKLPSTDLCDRAFQLAKCYFKAQPEVLKSVSMV</sequence>
<evidence type="ECO:0000313" key="7">
    <source>
        <dbReference type="Proteomes" id="UP001168972"/>
    </source>
</evidence>
<feature type="signal peptide" evidence="5">
    <location>
        <begin position="1"/>
        <end position="25"/>
    </location>
</feature>
<evidence type="ECO:0000256" key="1">
    <source>
        <dbReference type="ARBA" id="ARBA00004613"/>
    </source>
</evidence>
<dbReference type="CDD" id="cd23992">
    <property type="entry name" value="PBP_GOBP"/>
    <property type="match status" value="1"/>
</dbReference>
<name>A0AA39F5I0_MICHY</name>
<dbReference type="EMBL" id="JAQQBR010001833">
    <property type="protein sequence ID" value="KAK0163307.1"/>
    <property type="molecule type" value="Genomic_DNA"/>
</dbReference>
<evidence type="ECO:0000313" key="6">
    <source>
        <dbReference type="EMBL" id="KAK0163307.1"/>
    </source>
</evidence>
<dbReference type="Gene3D" id="1.10.238.20">
    <property type="entry name" value="Pheromone/general odorant binding protein domain"/>
    <property type="match status" value="1"/>
</dbReference>
<feature type="chain" id="PRO_5041296460" evidence="5">
    <location>
        <begin position="26"/>
        <end position="133"/>
    </location>
</feature>
<dbReference type="SUPFAM" id="SSF47565">
    <property type="entry name" value="Insect pheromone/odorant-binding proteins"/>
    <property type="match status" value="1"/>
</dbReference>
<evidence type="ECO:0000256" key="3">
    <source>
        <dbReference type="ARBA" id="ARBA00022525"/>
    </source>
</evidence>
<keyword evidence="7" id="KW-1185">Reference proteome</keyword>
<keyword evidence="4 5" id="KW-0732">Signal</keyword>